<dbReference type="InterPro" id="IPR035766">
    <property type="entry name" value="SPRYD7"/>
</dbReference>
<sequence length="293" mass="32548">MGQCLSSIFNLIRYSSVPTGENDDDGFEGRTNSEMINNNNNNNKGYEFSSTALTSSSSYVEDDENNNLESSIVVVVDDNNYPIPFSEEMSQSTVQIQNDMSGGSCDDDDVSNIVSGHGLAIAEVAVDQDYSYWEWHIIKKCGPDSTSNNDIVSIAAAAECKIGLSIARNQKFYEILKGDGNATSLVLATKLMRSFGSLLNGDTVGVYVDLKSQPKSIQLYRNGVKVDDFDLKRFRGKVYPAIWLPPPDETYTIKLINREREFKHYDKTSMNNKNSANFSPLHNEHSKGGDWVV</sequence>
<organism evidence="3">
    <name type="scientific">Eucampia antarctica</name>
    <dbReference type="NCBI Taxonomy" id="49252"/>
    <lineage>
        <taxon>Eukaryota</taxon>
        <taxon>Sar</taxon>
        <taxon>Stramenopiles</taxon>
        <taxon>Ochrophyta</taxon>
        <taxon>Bacillariophyta</taxon>
        <taxon>Mediophyceae</taxon>
        <taxon>Biddulphiophycidae</taxon>
        <taxon>Hemiaulales</taxon>
        <taxon>Hemiaulaceae</taxon>
        <taxon>Eucampia</taxon>
    </lineage>
</organism>
<gene>
    <name evidence="3" type="ORF">EANT1437_LOCUS1369</name>
</gene>
<feature type="compositionally biased region" description="Basic and acidic residues" evidence="1">
    <location>
        <begin position="282"/>
        <end position="293"/>
    </location>
</feature>
<proteinExistence type="predicted"/>
<evidence type="ECO:0000259" key="2">
    <source>
        <dbReference type="PROSITE" id="PS50188"/>
    </source>
</evidence>
<dbReference type="InterPro" id="IPR043136">
    <property type="entry name" value="B30.2/SPRY_sf"/>
</dbReference>
<reference evidence="3" key="1">
    <citation type="submission" date="2021-01" db="EMBL/GenBank/DDBJ databases">
        <authorList>
            <person name="Corre E."/>
            <person name="Pelletier E."/>
            <person name="Niang G."/>
            <person name="Scheremetjew M."/>
            <person name="Finn R."/>
            <person name="Kale V."/>
            <person name="Holt S."/>
            <person name="Cochrane G."/>
            <person name="Meng A."/>
            <person name="Brown T."/>
            <person name="Cohen L."/>
        </authorList>
    </citation>
    <scope>NUCLEOTIDE SEQUENCE</scope>
    <source>
        <strain evidence="3">CCMP1452</strain>
    </source>
</reference>
<accession>A0A7S2R1B1</accession>
<dbReference type="PANTHER" id="PTHR20951">
    <property type="entry name" value="C13ORF1 PROTEIN-RELATED"/>
    <property type="match status" value="1"/>
</dbReference>
<evidence type="ECO:0000313" key="3">
    <source>
        <dbReference type="EMBL" id="CAD9657568.1"/>
    </source>
</evidence>
<name>A0A7S2R1B1_9STRA</name>
<dbReference type="InterPro" id="IPR001870">
    <property type="entry name" value="B30.2/SPRY"/>
</dbReference>
<protein>
    <recommendedName>
        <fullName evidence="2">B30.2/SPRY domain-containing protein</fullName>
    </recommendedName>
</protein>
<dbReference type="PANTHER" id="PTHR20951:SF2">
    <property type="entry name" value="SPRY DOMAIN-CONTAINING PROTEIN 7"/>
    <property type="match status" value="1"/>
</dbReference>
<feature type="region of interest" description="Disordered" evidence="1">
    <location>
        <begin position="273"/>
        <end position="293"/>
    </location>
</feature>
<dbReference type="AlphaFoldDB" id="A0A7S2R1B1"/>
<dbReference type="PROSITE" id="PS50188">
    <property type="entry name" value="B302_SPRY"/>
    <property type="match status" value="1"/>
</dbReference>
<evidence type="ECO:0000256" key="1">
    <source>
        <dbReference type="SAM" id="MobiDB-lite"/>
    </source>
</evidence>
<dbReference type="EMBL" id="HBHI01002722">
    <property type="protein sequence ID" value="CAD9657568.1"/>
    <property type="molecule type" value="Transcribed_RNA"/>
</dbReference>
<feature type="domain" description="B30.2/SPRY" evidence="2">
    <location>
        <begin position="63"/>
        <end position="260"/>
    </location>
</feature>
<dbReference type="Gene3D" id="2.60.120.920">
    <property type="match status" value="1"/>
</dbReference>
<feature type="region of interest" description="Disordered" evidence="1">
    <location>
        <begin position="19"/>
        <end position="44"/>
    </location>
</feature>